<dbReference type="Pfam" id="PF14579">
    <property type="entry name" value="HHH_6"/>
    <property type="match status" value="1"/>
</dbReference>
<evidence type="ECO:0000256" key="2">
    <source>
        <dbReference type="SAM" id="Phobius"/>
    </source>
</evidence>
<protein>
    <submittedName>
        <fullName evidence="4">Helix-hairpin-helix domain-containing protein</fullName>
    </submittedName>
</protein>
<keyword evidence="2" id="KW-0472">Membrane</keyword>
<organism evidence="4 5">
    <name type="scientific">Ideonella dechloratans</name>
    <dbReference type="NCBI Taxonomy" id="36863"/>
    <lineage>
        <taxon>Bacteria</taxon>
        <taxon>Pseudomonadati</taxon>
        <taxon>Pseudomonadota</taxon>
        <taxon>Betaproteobacteria</taxon>
        <taxon>Burkholderiales</taxon>
        <taxon>Sphaerotilaceae</taxon>
        <taxon>Ideonella</taxon>
    </lineage>
</organism>
<dbReference type="OrthoDB" id="8687931at2"/>
<feature type="domain" description="DNA polymerase helix-hairpin-helix motif" evidence="3">
    <location>
        <begin position="61"/>
        <end position="109"/>
    </location>
</feature>
<evidence type="ECO:0000313" key="4">
    <source>
        <dbReference type="EMBL" id="KAB0583519.1"/>
    </source>
</evidence>
<proteinExistence type="predicted"/>
<dbReference type="Proteomes" id="UP000430120">
    <property type="component" value="Unassembled WGS sequence"/>
</dbReference>
<sequence>MDIHQGDRHTPGRRPPGPHRRRLVIGIGIGIGLLLAGRLALAATGEGPPETEVNGANQAELEMIKGIGPQLSTQILGERERGPFRDWRDFIARLPGVGPGKARKLSAAGLRVGGQPFSAP</sequence>
<comment type="caution">
    <text evidence="4">The sequence shown here is derived from an EMBL/GenBank/DDBJ whole genome shotgun (WGS) entry which is preliminary data.</text>
</comment>
<dbReference type="InterPro" id="IPR029460">
    <property type="entry name" value="DNAPol_HHH"/>
</dbReference>
<feature type="region of interest" description="Disordered" evidence="1">
    <location>
        <begin position="1"/>
        <end position="21"/>
    </location>
</feature>
<evidence type="ECO:0000256" key="1">
    <source>
        <dbReference type="SAM" id="MobiDB-lite"/>
    </source>
</evidence>
<name>A0A643FEY8_IDEDE</name>
<accession>A0A643FEY8</accession>
<dbReference type="RefSeq" id="WP_151123562.1">
    <property type="nucleotide sequence ID" value="NZ_CP088081.1"/>
</dbReference>
<dbReference type="Gene3D" id="1.10.150.320">
    <property type="entry name" value="Photosystem II 12 kDa extrinsic protein"/>
    <property type="match status" value="1"/>
</dbReference>
<dbReference type="SUPFAM" id="SSF160975">
    <property type="entry name" value="AF1531-like"/>
    <property type="match status" value="1"/>
</dbReference>
<reference evidence="4 5" key="1">
    <citation type="submission" date="2019-09" db="EMBL/GenBank/DDBJ databases">
        <title>Draft genome sequences of 48 bacterial type strains from the CCUG.</title>
        <authorList>
            <person name="Tunovic T."/>
            <person name="Pineiro-Iglesias B."/>
            <person name="Unosson C."/>
            <person name="Inganas E."/>
            <person name="Ohlen M."/>
            <person name="Cardew S."/>
            <person name="Jensie-Markopoulos S."/>
            <person name="Salva-Serra F."/>
            <person name="Jaen-Luchoro D."/>
            <person name="Karlsson R."/>
            <person name="Svensson-Stadler L."/>
            <person name="Chun J."/>
            <person name="Moore E."/>
        </authorList>
    </citation>
    <scope>NUCLEOTIDE SEQUENCE [LARGE SCALE GENOMIC DNA]</scope>
    <source>
        <strain evidence="4 5">CCUG 30977</strain>
    </source>
</reference>
<evidence type="ECO:0000259" key="3">
    <source>
        <dbReference type="Pfam" id="PF14579"/>
    </source>
</evidence>
<keyword evidence="2" id="KW-1133">Transmembrane helix</keyword>
<feature type="compositionally biased region" description="Basic and acidic residues" evidence="1">
    <location>
        <begin position="1"/>
        <end position="10"/>
    </location>
</feature>
<keyword evidence="5" id="KW-1185">Reference proteome</keyword>
<gene>
    <name evidence="4" type="ORF">F7Q92_07525</name>
</gene>
<dbReference type="AlphaFoldDB" id="A0A643FEY8"/>
<feature type="transmembrane region" description="Helical" evidence="2">
    <location>
        <begin position="23"/>
        <end position="41"/>
    </location>
</feature>
<keyword evidence="2" id="KW-0812">Transmembrane</keyword>
<evidence type="ECO:0000313" key="5">
    <source>
        <dbReference type="Proteomes" id="UP000430120"/>
    </source>
</evidence>
<dbReference type="EMBL" id="VZPB01000013">
    <property type="protein sequence ID" value="KAB0583519.1"/>
    <property type="molecule type" value="Genomic_DNA"/>
</dbReference>